<evidence type="ECO:0000313" key="1">
    <source>
        <dbReference type="EMBL" id="VFR81139.1"/>
    </source>
</evidence>
<proteinExistence type="predicted"/>
<protein>
    <submittedName>
        <fullName evidence="1">Uncharacterized protein</fullName>
    </submittedName>
</protein>
<gene>
    <name evidence="1" type="ORF">RAN3_2525</name>
</gene>
<sequence length="215" mass="24028">MRDVTLPAREPGTFSCPEHALCVAYAMLAMPIEPKNATQIICEALQEQFDVEYERKSLSGLTPHDWHAQAVFVTNILQRTLGDNVGFHILRAQYSTGQEGAVSARRVSEWLNGDAAEGSRERELTDLLVTNILRGRPRLRDLSDRFDLPYSAIQRAGSAYRVMVESRRRAALFRLDIRMRDAGIVMDAEGHAVPTPLDNVNQDMQNSPILVASPP</sequence>
<dbReference type="EMBL" id="CAADIO010000004">
    <property type="protein sequence ID" value="VFR81139.1"/>
    <property type="molecule type" value="Genomic_DNA"/>
</dbReference>
<organism evidence="1">
    <name type="scientific">plant metagenome</name>
    <dbReference type="NCBI Taxonomy" id="1297885"/>
    <lineage>
        <taxon>unclassified sequences</taxon>
        <taxon>metagenomes</taxon>
        <taxon>organismal metagenomes</taxon>
    </lineage>
</organism>
<dbReference type="AlphaFoldDB" id="A0A484U599"/>
<reference evidence="1" key="1">
    <citation type="submission" date="2019-03" db="EMBL/GenBank/DDBJ databases">
        <authorList>
            <person name="Danneels B."/>
        </authorList>
    </citation>
    <scope>NUCLEOTIDE SEQUENCE</scope>
</reference>
<accession>A0A484U599</accession>
<name>A0A484U599_9ZZZZ</name>